<evidence type="ECO:0000256" key="11">
    <source>
        <dbReference type="ARBA" id="ARBA00023235"/>
    </source>
</evidence>
<keyword evidence="19" id="KW-1185">Reference proteome</keyword>
<evidence type="ECO:0000256" key="2">
    <source>
        <dbReference type="ARBA" id="ARBA00017846"/>
    </source>
</evidence>
<dbReference type="NCBIfam" id="TIGR00643">
    <property type="entry name" value="recG"/>
    <property type="match status" value="1"/>
</dbReference>
<dbReference type="PANTHER" id="PTHR47964">
    <property type="entry name" value="ATP-DEPENDENT DNA HELICASE HOMOLOG RECG, CHLOROPLASTIC"/>
    <property type="match status" value="1"/>
</dbReference>
<proteinExistence type="inferred from homology"/>
<dbReference type="KEGG" id="tli:Tlie_1302"/>
<dbReference type="GO" id="GO:0006281">
    <property type="term" value="P:DNA repair"/>
    <property type="evidence" value="ECO:0007669"/>
    <property type="project" value="UniProtKB-UniRule"/>
</dbReference>
<evidence type="ECO:0000256" key="12">
    <source>
        <dbReference type="ARBA" id="ARBA00034617"/>
    </source>
</evidence>
<dbReference type="PROSITE" id="PS51192">
    <property type="entry name" value="HELICASE_ATP_BIND_1"/>
    <property type="match status" value="1"/>
</dbReference>
<dbReference type="HOGENOM" id="CLU_005122_7_1_0"/>
<dbReference type="SMART" id="SM00490">
    <property type="entry name" value="HELICc"/>
    <property type="match status" value="1"/>
</dbReference>
<evidence type="ECO:0000256" key="15">
    <source>
        <dbReference type="RuleBase" id="RU363016"/>
    </source>
</evidence>
<dbReference type="Pfam" id="PF19833">
    <property type="entry name" value="RecG_dom3_C"/>
    <property type="match status" value="1"/>
</dbReference>
<evidence type="ECO:0000313" key="18">
    <source>
        <dbReference type="EMBL" id="AER67032.1"/>
    </source>
</evidence>
<evidence type="ECO:0000256" key="4">
    <source>
        <dbReference type="ARBA" id="ARBA00022763"/>
    </source>
</evidence>
<evidence type="ECO:0000259" key="17">
    <source>
        <dbReference type="PROSITE" id="PS51194"/>
    </source>
</evidence>
<dbReference type="PROSITE" id="PS51194">
    <property type="entry name" value="HELICASE_CTER"/>
    <property type="match status" value="1"/>
</dbReference>
<dbReference type="Gene3D" id="3.40.50.300">
    <property type="entry name" value="P-loop containing nucleotide triphosphate hydrolases"/>
    <property type="match status" value="2"/>
</dbReference>
<keyword evidence="10 15" id="KW-0234">DNA repair</keyword>
<evidence type="ECO:0000259" key="16">
    <source>
        <dbReference type="PROSITE" id="PS51192"/>
    </source>
</evidence>
<gene>
    <name evidence="18" type="ordered locus">Tlie_1302</name>
</gene>
<dbReference type="CDD" id="cd17992">
    <property type="entry name" value="DEXHc_RecG"/>
    <property type="match status" value="1"/>
</dbReference>
<feature type="domain" description="Helicase ATP-binding" evidence="16">
    <location>
        <begin position="283"/>
        <end position="444"/>
    </location>
</feature>
<sequence>MEKLRKIDLSSPIQYLKGVGPVRARKFRKLGVETVEDLLWFMPRRYEDRSKLSNLSSLEPGETKAFLARVVSIEERKAKRRNLTISTALLTDGSSFVQAVWFNRPGLKSVLEPGTKVAVYGKIEIREGIKQVNNGEFEVLDEDSSPENVGMIVPVYPGTQGLVQKWIRKIVKEALRLIEEEVEDPLPIDILTKYDYPDFFRAIKEMHFPSSRESWLAARNRLAFQELFLLQLGLAVRRRSYVEDNKGHKFNVNGPLVDAFIHKVLPFKLTDAQKRVFSEIRDDVSKEIPMNRLLQGDVGSGKTVIAILFMLCAIDSGYQAAFMAPTEVLAKQHFEKIHKWLTPLGVKVSLLTGSVPSAEKRIIYEEVSNGLVNIVVGTHALIQDNLAFRNLGAVVIDEQHRFGVLQRGILADKGEHPHVLVMTATPIPRTLTLSVYGDLSVSVIDEMPPGRKDIITKSVKKEQESELLSFLKEEIKAGGQVYWICPMIDENEELSIASAESRFSHLREIFKEETVALLHGKKPYREKEQIMRDFEKGHIDVLVSTTVIEVGIDVPNATVMVIEDPWRFGLSQLHQLRGRVGRGNKQGYCFLLGRPDDYDGKRKIAAMCSTNDGFKIAEADLAIRGPGEVCGTRQHGVTDFRVANLLRDRKILNLARKEAFSLIEKDPKLEGYPKLKELLLRQLGDKLDLVITA</sequence>
<keyword evidence="6 15" id="KW-0347">Helicase</keyword>
<reference evidence="18 19" key="2">
    <citation type="journal article" date="2012" name="Stand. Genomic Sci.">
        <title>Genome sequence of the moderately thermophilic, amino-acid-degrading and sulfur-reducing bacterium Thermovirga lienii type strain (Cas60314(T)).</title>
        <authorList>
            <person name="Goker M."/>
            <person name="Saunders E."/>
            <person name="Lapidus A."/>
            <person name="Nolan M."/>
            <person name="Lucas S."/>
            <person name="Hammon N."/>
            <person name="Deshpande S."/>
            <person name="Cheng J.F."/>
            <person name="Han C."/>
            <person name="Tapia R."/>
            <person name="Goodwin L.A."/>
            <person name="Pitluck S."/>
            <person name="Liolios K."/>
            <person name="Mavromatis K."/>
            <person name="Pagani I."/>
            <person name="Ivanova N."/>
            <person name="Mikhailova N."/>
            <person name="Pati A."/>
            <person name="Chen A."/>
            <person name="Palaniappan K."/>
            <person name="Land M."/>
            <person name="Chang Y.J."/>
            <person name="Jeffries C.D."/>
            <person name="Brambilla E.M."/>
            <person name="Rohde M."/>
            <person name="Spring S."/>
            <person name="Detter J.C."/>
            <person name="Woyke T."/>
            <person name="Bristow J."/>
            <person name="Eisen J.A."/>
            <person name="Markowitz V."/>
            <person name="Hugenholtz P."/>
            <person name="Kyrpides N.C."/>
            <person name="Klenk H.P."/>
        </authorList>
    </citation>
    <scope>NUCLEOTIDE SEQUENCE [LARGE SCALE GENOMIC DNA]</scope>
    <source>
        <strain evidence="19">ATCC BAA-1197 / DSM 17291 / Cas60314</strain>
    </source>
</reference>
<dbReference type="Proteomes" id="UP000005868">
    <property type="component" value="Chromosome"/>
</dbReference>
<dbReference type="Gene3D" id="2.40.50.140">
    <property type="entry name" value="Nucleic acid-binding proteins"/>
    <property type="match status" value="1"/>
</dbReference>
<keyword evidence="9 15" id="KW-0233">DNA recombination</keyword>
<dbReference type="GO" id="GO:0005524">
    <property type="term" value="F:ATP binding"/>
    <property type="evidence" value="ECO:0007669"/>
    <property type="project" value="UniProtKB-KW"/>
</dbReference>
<dbReference type="SMART" id="SM00487">
    <property type="entry name" value="DEXDc"/>
    <property type="match status" value="1"/>
</dbReference>
<evidence type="ECO:0000256" key="6">
    <source>
        <dbReference type="ARBA" id="ARBA00022806"/>
    </source>
</evidence>
<keyword evidence="4 15" id="KW-0227">DNA damage</keyword>
<dbReference type="CDD" id="cd04488">
    <property type="entry name" value="RecG_wedge_OBF"/>
    <property type="match status" value="1"/>
</dbReference>
<dbReference type="InterPro" id="IPR012340">
    <property type="entry name" value="NA-bd_OB-fold"/>
</dbReference>
<dbReference type="PANTHER" id="PTHR47964:SF1">
    <property type="entry name" value="ATP-DEPENDENT DNA HELICASE HOMOLOG RECG, CHLOROPLASTIC"/>
    <property type="match status" value="1"/>
</dbReference>
<dbReference type="GO" id="GO:0003677">
    <property type="term" value="F:DNA binding"/>
    <property type="evidence" value="ECO:0007669"/>
    <property type="project" value="UniProtKB-KW"/>
</dbReference>
<dbReference type="SUPFAM" id="SSF50249">
    <property type="entry name" value="Nucleic acid-binding proteins"/>
    <property type="match status" value="1"/>
</dbReference>
<accession>G7V645</accession>
<dbReference type="NCBIfam" id="NF008165">
    <property type="entry name" value="PRK10917.1-3"/>
    <property type="match status" value="1"/>
</dbReference>
<protein>
    <recommendedName>
        <fullName evidence="2 15">ATP-dependent DNA helicase RecG</fullName>
        <ecNumber evidence="13 15">5.6.2.4</ecNumber>
    </recommendedName>
</protein>
<dbReference type="SUPFAM" id="SSF52540">
    <property type="entry name" value="P-loop containing nucleoside triphosphate hydrolases"/>
    <property type="match status" value="2"/>
</dbReference>
<dbReference type="GO" id="GO:0043138">
    <property type="term" value="F:3'-5' DNA helicase activity"/>
    <property type="evidence" value="ECO:0007669"/>
    <property type="project" value="UniProtKB-EC"/>
</dbReference>
<dbReference type="eggNOG" id="COG1200">
    <property type="taxonomic scope" value="Bacteria"/>
</dbReference>
<dbReference type="InterPro" id="IPR027417">
    <property type="entry name" value="P-loop_NTPase"/>
</dbReference>
<dbReference type="EC" id="5.6.2.4" evidence="13 15"/>
<evidence type="ECO:0000256" key="14">
    <source>
        <dbReference type="ARBA" id="ARBA00048988"/>
    </source>
</evidence>
<dbReference type="InterPro" id="IPR033454">
    <property type="entry name" value="RecG_wedge"/>
</dbReference>
<dbReference type="Pfam" id="PF00270">
    <property type="entry name" value="DEAD"/>
    <property type="match status" value="1"/>
</dbReference>
<evidence type="ECO:0000256" key="8">
    <source>
        <dbReference type="ARBA" id="ARBA00023125"/>
    </source>
</evidence>
<comment type="catalytic activity">
    <reaction evidence="14 15">
        <text>ATP + H2O = ADP + phosphate + H(+)</text>
        <dbReference type="Rhea" id="RHEA:13065"/>
        <dbReference type="ChEBI" id="CHEBI:15377"/>
        <dbReference type="ChEBI" id="CHEBI:15378"/>
        <dbReference type="ChEBI" id="CHEBI:30616"/>
        <dbReference type="ChEBI" id="CHEBI:43474"/>
        <dbReference type="ChEBI" id="CHEBI:456216"/>
        <dbReference type="EC" id="5.6.2.4"/>
    </reaction>
</comment>
<comment type="similarity">
    <text evidence="1 15">Belongs to the helicase family. RecG subfamily.</text>
</comment>
<dbReference type="NCBIfam" id="NF008168">
    <property type="entry name" value="PRK10917.2-2"/>
    <property type="match status" value="1"/>
</dbReference>
<dbReference type="STRING" id="580340.Tlie_1302"/>
<keyword evidence="5 15" id="KW-0378">Hydrolase</keyword>
<dbReference type="InterPro" id="IPR047112">
    <property type="entry name" value="RecG/Mfd"/>
</dbReference>
<keyword evidence="3 15" id="KW-0547">Nucleotide-binding</keyword>
<reference evidence="19" key="1">
    <citation type="submission" date="2011-10" db="EMBL/GenBank/DDBJ databases">
        <title>The complete genome of chromosome of Thermovirga lienii DSM 17291.</title>
        <authorList>
            <consortium name="US DOE Joint Genome Institute (JGI-PGF)"/>
            <person name="Lucas S."/>
            <person name="Copeland A."/>
            <person name="Lapidus A."/>
            <person name="Glavina del Rio T."/>
            <person name="Dalin E."/>
            <person name="Tice H."/>
            <person name="Bruce D."/>
            <person name="Goodwin L."/>
            <person name="Pitluck S."/>
            <person name="Peters L."/>
            <person name="Mikhailova N."/>
            <person name="Saunders E."/>
            <person name="Kyrpides N."/>
            <person name="Mavromatis K."/>
            <person name="Ivanova N."/>
            <person name="Last F.I."/>
            <person name="Brettin T."/>
            <person name="Detter J.C."/>
            <person name="Han C."/>
            <person name="Larimer F."/>
            <person name="Land M."/>
            <person name="Hauser L."/>
            <person name="Markowitz V."/>
            <person name="Cheng J.-F."/>
            <person name="Hugenholtz P."/>
            <person name="Woyke T."/>
            <person name="Wu D."/>
            <person name="Spring S."/>
            <person name="Schroeder M."/>
            <person name="Brambilla E.-M."/>
            <person name="Klenk H.-P."/>
            <person name="Eisen J.A."/>
        </authorList>
    </citation>
    <scope>NUCLEOTIDE SEQUENCE [LARGE SCALE GENOMIC DNA]</scope>
    <source>
        <strain evidence="19">ATCC BAA-1197 / DSM 17291 / Cas60314</strain>
    </source>
</reference>
<keyword evidence="7 15" id="KW-0067">ATP-binding</keyword>
<evidence type="ECO:0000256" key="13">
    <source>
        <dbReference type="ARBA" id="ARBA00034808"/>
    </source>
</evidence>
<evidence type="ECO:0000256" key="1">
    <source>
        <dbReference type="ARBA" id="ARBA00007504"/>
    </source>
</evidence>
<dbReference type="InterPro" id="IPR001650">
    <property type="entry name" value="Helicase_C-like"/>
</dbReference>
<evidence type="ECO:0000256" key="7">
    <source>
        <dbReference type="ARBA" id="ARBA00022840"/>
    </source>
</evidence>
<dbReference type="Pfam" id="PF00271">
    <property type="entry name" value="Helicase_C"/>
    <property type="match status" value="1"/>
</dbReference>
<dbReference type="GO" id="GO:0006310">
    <property type="term" value="P:DNA recombination"/>
    <property type="evidence" value="ECO:0007669"/>
    <property type="project" value="UniProtKB-UniRule"/>
</dbReference>
<evidence type="ECO:0000256" key="9">
    <source>
        <dbReference type="ARBA" id="ARBA00023172"/>
    </source>
</evidence>
<evidence type="ECO:0000256" key="5">
    <source>
        <dbReference type="ARBA" id="ARBA00022801"/>
    </source>
</evidence>
<comment type="catalytic activity">
    <reaction evidence="12 15">
        <text>Couples ATP hydrolysis with the unwinding of duplex DNA by translocating in the 3'-5' direction.</text>
        <dbReference type="EC" id="5.6.2.4"/>
    </reaction>
</comment>
<dbReference type="Pfam" id="PF17191">
    <property type="entry name" value="RecG_wedge"/>
    <property type="match status" value="1"/>
</dbReference>
<feature type="domain" description="Helicase C-terminal" evidence="17">
    <location>
        <begin position="463"/>
        <end position="622"/>
    </location>
</feature>
<organism evidence="18 19">
    <name type="scientific">Thermovirga lienii (strain ATCC BAA-1197 / DSM 17291 / Cas60314)</name>
    <dbReference type="NCBI Taxonomy" id="580340"/>
    <lineage>
        <taxon>Bacteria</taxon>
        <taxon>Thermotogati</taxon>
        <taxon>Synergistota</taxon>
        <taxon>Synergistia</taxon>
        <taxon>Synergistales</taxon>
        <taxon>Thermovirgaceae</taxon>
        <taxon>Thermovirga</taxon>
    </lineage>
</organism>
<dbReference type="EMBL" id="CP003096">
    <property type="protein sequence ID" value="AER67032.1"/>
    <property type="molecule type" value="Genomic_DNA"/>
</dbReference>
<dbReference type="InterPro" id="IPR014001">
    <property type="entry name" value="Helicase_ATP-bd"/>
</dbReference>
<keyword evidence="8" id="KW-0238">DNA-binding</keyword>
<keyword evidence="11" id="KW-0413">Isomerase</keyword>
<dbReference type="InterPro" id="IPR011545">
    <property type="entry name" value="DEAD/DEAH_box_helicase_dom"/>
</dbReference>
<evidence type="ECO:0000256" key="3">
    <source>
        <dbReference type="ARBA" id="ARBA00022741"/>
    </source>
</evidence>
<name>G7V645_THELD</name>
<dbReference type="GO" id="GO:0016887">
    <property type="term" value="F:ATP hydrolysis activity"/>
    <property type="evidence" value="ECO:0007669"/>
    <property type="project" value="RHEA"/>
</dbReference>
<dbReference type="AlphaFoldDB" id="G7V645"/>
<evidence type="ECO:0000313" key="19">
    <source>
        <dbReference type="Proteomes" id="UP000005868"/>
    </source>
</evidence>
<comment type="function">
    <text evidence="15">Plays a critical role in recombination and DNA repair. Helps process Holliday junction intermediates to mature products by catalyzing branch migration. Has replication fork regression activity, unwinds stalled or blocked replication forks to make a HJ that can be resolved. Has a DNA unwinding activity characteristic of a DNA helicase with 3'-5' polarity.</text>
</comment>
<evidence type="ECO:0000256" key="10">
    <source>
        <dbReference type="ARBA" id="ARBA00023204"/>
    </source>
</evidence>
<dbReference type="InterPro" id="IPR045562">
    <property type="entry name" value="RecG_dom3_C"/>
</dbReference>
<dbReference type="InterPro" id="IPR004609">
    <property type="entry name" value="ATP-dep_DNA_helicase_RecG"/>
</dbReference>